<dbReference type="GO" id="GO:0008237">
    <property type="term" value="F:metallopeptidase activity"/>
    <property type="evidence" value="ECO:0007669"/>
    <property type="project" value="UniProtKB-KW"/>
</dbReference>
<evidence type="ECO:0000256" key="6">
    <source>
        <dbReference type="ARBA" id="ARBA00022801"/>
    </source>
</evidence>
<dbReference type="EC" id="3.4.11.-" evidence="10"/>
<evidence type="ECO:0000256" key="4">
    <source>
        <dbReference type="ARBA" id="ARBA00022670"/>
    </source>
</evidence>
<dbReference type="PANTHER" id="PTHR28570">
    <property type="entry name" value="ASPARTYL AMINOPEPTIDASE"/>
    <property type="match status" value="1"/>
</dbReference>
<dbReference type="PRINTS" id="PR00932">
    <property type="entry name" value="AMINO1PTASE"/>
</dbReference>
<dbReference type="Gene3D" id="3.40.630.10">
    <property type="entry name" value="Zn peptidases"/>
    <property type="match status" value="1"/>
</dbReference>
<evidence type="ECO:0000256" key="1">
    <source>
        <dbReference type="ARBA" id="ARBA00001947"/>
    </source>
</evidence>
<evidence type="ECO:0000256" key="10">
    <source>
        <dbReference type="RuleBase" id="RU004387"/>
    </source>
</evidence>
<dbReference type="SUPFAM" id="SSF101821">
    <property type="entry name" value="Aminopeptidase/glucanase lid domain"/>
    <property type="match status" value="1"/>
</dbReference>
<sequence length="419" mass="45442">MSTRTWLKTFSEYIEASPTAYHAALNAAEMLRSAGFTSLDETKPWDDVVGAHFVVRGGAILAWRMPQRLTESSGLRILGVHTDSPALQIKPDFDFARSGHRLVDVEVYGGPLLNTWFDRELRVAGRIVDKQGKIYLLNTDPILRLSSLAPHLDRGRATEFKLDKQNDLLPLFSIADADEPLSEYLLDLAGVLPSEVAGADLFAVPSEKPAIYGSRDQFFASYRLDNLASTYPALLAMLEARPTEHVQVFAAFNHEEIGSATTEGASGSFLSDILTRLSFAMGLDTGEHLAWLQRATCVSADVTHGLNATKSDHYDPRCYPSLGYGPAMKISAAGKYATDSASGPFWKRACDVAGVPSQNYVNNNNIPGGTTIGPLVATRMGISTVDVGLPIHSMHSAREMCATADLISFNKAAKAYLVG</sequence>
<evidence type="ECO:0000256" key="8">
    <source>
        <dbReference type="ARBA" id="ARBA00023049"/>
    </source>
</evidence>
<dbReference type="GO" id="GO:0005737">
    <property type="term" value="C:cytoplasm"/>
    <property type="evidence" value="ECO:0007669"/>
    <property type="project" value="UniProtKB-ARBA"/>
</dbReference>
<dbReference type="GO" id="GO:0004177">
    <property type="term" value="F:aminopeptidase activity"/>
    <property type="evidence" value="ECO:0007669"/>
    <property type="project" value="UniProtKB-KW"/>
</dbReference>
<dbReference type="GO" id="GO:0006508">
    <property type="term" value="P:proteolysis"/>
    <property type="evidence" value="ECO:0007669"/>
    <property type="project" value="UniProtKB-KW"/>
</dbReference>
<dbReference type="SUPFAM" id="SSF53187">
    <property type="entry name" value="Zn-dependent exopeptidases"/>
    <property type="match status" value="1"/>
</dbReference>
<proteinExistence type="inferred from homology"/>
<dbReference type="InterPro" id="IPR001948">
    <property type="entry name" value="Peptidase_M18"/>
</dbReference>
<dbReference type="NCBIfam" id="NF002759">
    <property type="entry name" value="PRK02813.1"/>
    <property type="match status" value="1"/>
</dbReference>
<name>S2W1J6_9ACTN</name>
<evidence type="ECO:0000313" key="12">
    <source>
        <dbReference type="Proteomes" id="UP000014417"/>
    </source>
</evidence>
<dbReference type="Pfam" id="PF02127">
    <property type="entry name" value="Peptidase_M18"/>
    <property type="match status" value="1"/>
</dbReference>
<organism evidence="11 12">
    <name type="scientific">Propionimicrobium lymphophilum ACS-093-V-SCH5</name>
    <dbReference type="NCBI Taxonomy" id="883161"/>
    <lineage>
        <taxon>Bacteria</taxon>
        <taxon>Bacillati</taxon>
        <taxon>Actinomycetota</taxon>
        <taxon>Actinomycetes</taxon>
        <taxon>Propionibacteriales</taxon>
        <taxon>Propionibacteriaceae</taxon>
        <taxon>Propionimicrobium</taxon>
    </lineage>
</organism>
<evidence type="ECO:0000313" key="11">
    <source>
        <dbReference type="EMBL" id="EPD33036.1"/>
    </source>
</evidence>
<dbReference type="InterPro" id="IPR023358">
    <property type="entry name" value="Peptidase_M18_dom2"/>
</dbReference>
<evidence type="ECO:0000256" key="3">
    <source>
        <dbReference type="ARBA" id="ARBA00022438"/>
    </source>
</evidence>
<evidence type="ECO:0000256" key="5">
    <source>
        <dbReference type="ARBA" id="ARBA00022723"/>
    </source>
</evidence>
<keyword evidence="4 9" id="KW-0645">Protease</keyword>
<dbReference type="RefSeq" id="WP_016455411.1">
    <property type="nucleotide sequence ID" value="NZ_KE150269.1"/>
</dbReference>
<reference evidence="11 12" key="1">
    <citation type="submission" date="2013-04" db="EMBL/GenBank/DDBJ databases">
        <title>The Genome Sequence of Propionimicrobium lymphophilum ACS-093-V-SCH5.</title>
        <authorList>
            <consortium name="The Broad Institute Genomics Platform"/>
            <person name="Earl A."/>
            <person name="Ward D."/>
            <person name="Feldgarden M."/>
            <person name="Gevers D."/>
            <person name="Saerens B."/>
            <person name="Vaneechoutte M."/>
            <person name="Walker B."/>
            <person name="Young S."/>
            <person name="Zeng Q."/>
            <person name="Gargeya S."/>
            <person name="Fitzgerald M."/>
            <person name="Haas B."/>
            <person name="Abouelleil A."/>
            <person name="Allen A.W."/>
            <person name="Alvarado L."/>
            <person name="Arachchi H.M."/>
            <person name="Berlin A.M."/>
            <person name="Chapman S.B."/>
            <person name="Gainer-Dewar J."/>
            <person name="Goldberg J."/>
            <person name="Griggs A."/>
            <person name="Gujja S."/>
            <person name="Hansen M."/>
            <person name="Howarth C."/>
            <person name="Imamovic A."/>
            <person name="Ireland A."/>
            <person name="Larimer J."/>
            <person name="McCowan C."/>
            <person name="Murphy C."/>
            <person name="Pearson M."/>
            <person name="Poon T.W."/>
            <person name="Priest M."/>
            <person name="Roberts A."/>
            <person name="Saif S."/>
            <person name="Shea T."/>
            <person name="Sisk P."/>
            <person name="Sykes S."/>
            <person name="Wortman J."/>
            <person name="Nusbaum C."/>
            <person name="Birren B."/>
        </authorList>
    </citation>
    <scope>NUCLEOTIDE SEQUENCE [LARGE SCALE GENOMIC DNA]</scope>
    <source>
        <strain evidence="11 12">ACS-093-V-SCH5</strain>
    </source>
</reference>
<dbReference type="STRING" id="883161.HMPREF9306_00565"/>
<keyword evidence="5 9" id="KW-0479">Metal-binding</keyword>
<comment type="cofactor">
    <cofactor evidence="1 10">
        <name>Zn(2+)</name>
        <dbReference type="ChEBI" id="CHEBI:29105"/>
    </cofactor>
</comment>
<accession>S2W1J6</accession>
<dbReference type="PANTHER" id="PTHR28570:SF3">
    <property type="entry name" value="ASPARTYL AMINOPEPTIDASE"/>
    <property type="match status" value="1"/>
</dbReference>
<dbReference type="EMBL" id="AGZR01000005">
    <property type="protein sequence ID" value="EPD33036.1"/>
    <property type="molecule type" value="Genomic_DNA"/>
</dbReference>
<keyword evidence="3 9" id="KW-0031">Aminopeptidase</keyword>
<keyword evidence="8 9" id="KW-0482">Metalloprotease</keyword>
<keyword evidence="6 9" id="KW-0378">Hydrolase</keyword>
<gene>
    <name evidence="11" type="ORF">HMPREF9306_00565</name>
</gene>
<keyword evidence="7 9" id="KW-0862">Zinc</keyword>
<dbReference type="HOGENOM" id="CLU_019532_2_0_11"/>
<evidence type="ECO:0000256" key="7">
    <source>
        <dbReference type="ARBA" id="ARBA00022833"/>
    </source>
</evidence>
<protein>
    <recommendedName>
        <fullName evidence="10">M18 family aminopeptidase</fullName>
        <ecNumber evidence="10">3.4.11.-</ecNumber>
    </recommendedName>
</protein>
<comment type="similarity">
    <text evidence="2 9">Belongs to the peptidase M18 family.</text>
</comment>
<dbReference type="Proteomes" id="UP000014417">
    <property type="component" value="Unassembled WGS sequence"/>
</dbReference>
<comment type="caution">
    <text evidence="11">The sequence shown here is derived from an EMBL/GenBank/DDBJ whole genome shotgun (WGS) entry which is preliminary data.</text>
</comment>
<keyword evidence="12" id="KW-1185">Reference proteome</keyword>
<dbReference type="AlphaFoldDB" id="S2W1J6"/>
<evidence type="ECO:0000256" key="9">
    <source>
        <dbReference type="RuleBase" id="RU004386"/>
    </source>
</evidence>
<evidence type="ECO:0000256" key="2">
    <source>
        <dbReference type="ARBA" id="ARBA00008290"/>
    </source>
</evidence>
<dbReference type="GO" id="GO:0008270">
    <property type="term" value="F:zinc ion binding"/>
    <property type="evidence" value="ECO:0007669"/>
    <property type="project" value="InterPro"/>
</dbReference>
<dbReference type="Gene3D" id="2.30.250.10">
    <property type="entry name" value="Aminopeptidase i, Domain 2"/>
    <property type="match status" value="1"/>
</dbReference>